<keyword evidence="2" id="KW-1185">Reference proteome</keyword>
<organism evidence="1 2">
    <name type="scientific">Mytilus galloprovincialis</name>
    <name type="common">Mediterranean mussel</name>
    <dbReference type="NCBI Taxonomy" id="29158"/>
    <lineage>
        <taxon>Eukaryota</taxon>
        <taxon>Metazoa</taxon>
        <taxon>Spiralia</taxon>
        <taxon>Lophotrochozoa</taxon>
        <taxon>Mollusca</taxon>
        <taxon>Bivalvia</taxon>
        <taxon>Autobranchia</taxon>
        <taxon>Pteriomorphia</taxon>
        <taxon>Mytilida</taxon>
        <taxon>Mytiloidea</taxon>
        <taxon>Mytilidae</taxon>
        <taxon>Mytilinae</taxon>
        <taxon>Mytilus</taxon>
    </lineage>
</organism>
<evidence type="ECO:0000313" key="2">
    <source>
        <dbReference type="Proteomes" id="UP000596742"/>
    </source>
</evidence>
<evidence type="ECO:0000313" key="1">
    <source>
        <dbReference type="EMBL" id="VDI40090.1"/>
    </source>
</evidence>
<comment type="caution">
    <text evidence="1">The sequence shown here is derived from an EMBL/GenBank/DDBJ whole genome shotgun (WGS) entry which is preliminary data.</text>
</comment>
<reference evidence="1" key="1">
    <citation type="submission" date="2018-11" db="EMBL/GenBank/DDBJ databases">
        <authorList>
            <person name="Alioto T."/>
            <person name="Alioto T."/>
        </authorList>
    </citation>
    <scope>NUCLEOTIDE SEQUENCE</scope>
</reference>
<dbReference type="OrthoDB" id="10428897at2759"/>
<dbReference type="AlphaFoldDB" id="A0A8B6EUT1"/>
<gene>
    <name evidence="1" type="ORF">MGAL_10B082115</name>
</gene>
<dbReference type="InterPro" id="IPR027417">
    <property type="entry name" value="P-loop_NTPase"/>
</dbReference>
<proteinExistence type="predicted"/>
<protein>
    <submittedName>
        <fullName evidence="1">Uncharacterized protein</fullName>
    </submittedName>
</protein>
<dbReference type="Proteomes" id="UP000596742">
    <property type="component" value="Unassembled WGS sequence"/>
</dbReference>
<dbReference type="Gene3D" id="3.40.50.300">
    <property type="entry name" value="P-loop containing nucleotide triphosphate hydrolases"/>
    <property type="match status" value="1"/>
</dbReference>
<dbReference type="EMBL" id="UYJE01005763">
    <property type="protein sequence ID" value="VDI40090.1"/>
    <property type="molecule type" value="Genomic_DNA"/>
</dbReference>
<accession>A0A8B6EUT1</accession>
<name>A0A8B6EUT1_MYTGA</name>
<sequence length="185" mass="21359">MLTKPKKNYETQCSYEKDMNCVQTTDTPVTDSSTLPQQMDKMRIIQRADESKQEEPTDIADVSKLDHYMVRDDILEEVRKGHYIIDIAPSDLVDFGGQRSYDMTHQLFVQHRGSFIIMFNGKYDLKVPLKEYPQGDVTSESIIMHWINSILTYCPEGNDIMPMVLFAATHSDCFSPVCIFHYNCV</sequence>